<feature type="compositionally biased region" description="Pro residues" evidence="1">
    <location>
        <begin position="513"/>
        <end position="530"/>
    </location>
</feature>
<organism evidence="2 3">
    <name type="scientific">Aspergillus ellipticus CBS 707.79</name>
    <dbReference type="NCBI Taxonomy" id="1448320"/>
    <lineage>
        <taxon>Eukaryota</taxon>
        <taxon>Fungi</taxon>
        <taxon>Dikarya</taxon>
        <taxon>Ascomycota</taxon>
        <taxon>Pezizomycotina</taxon>
        <taxon>Eurotiomycetes</taxon>
        <taxon>Eurotiomycetidae</taxon>
        <taxon>Eurotiales</taxon>
        <taxon>Aspergillaceae</taxon>
        <taxon>Aspergillus</taxon>
        <taxon>Aspergillus subgen. Circumdati</taxon>
    </lineage>
</organism>
<dbReference type="EMBL" id="KZ825803">
    <property type="protein sequence ID" value="PYH99401.1"/>
    <property type="molecule type" value="Genomic_DNA"/>
</dbReference>
<evidence type="ECO:0008006" key="4">
    <source>
        <dbReference type="Google" id="ProtNLM"/>
    </source>
</evidence>
<gene>
    <name evidence="2" type="ORF">BO71DRAFT_437496</name>
</gene>
<evidence type="ECO:0000313" key="3">
    <source>
        <dbReference type="Proteomes" id="UP000247810"/>
    </source>
</evidence>
<reference evidence="2 3" key="1">
    <citation type="submission" date="2018-02" db="EMBL/GenBank/DDBJ databases">
        <title>The genomes of Aspergillus section Nigri reveals drivers in fungal speciation.</title>
        <authorList>
            <consortium name="DOE Joint Genome Institute"/>
            <person name="Vesth T.C."/>
            <person name="Nybo J."/>
            <person name="Theobald S."/>
            <person name="Brandl J."/>
            <person name="Frisvad J.C."/>
            <person name="Nielsen K.F."/>
            <person name="Lyhne E.K."/>
            <person name="Kogle M.E."/>
            <person name="Kuo A."/>
            <person name="Riley R."/>
            <person name="Clum A."/>
            <person name="Nolan M."/>
            <person name="Lipzen A."/>
            <person name="Salamov A."/>
            <person name="Henrissat B."/>
            <person name="Wiebenga A."/>
            <person name="De vries R.P."/>
            <person name="Grigoriev I.V."/>
            <person name="Mortensen U.H."/>
            <person name="Andersen M.R."/>
            <person name="Baker S.E."/>
        </authorList>
    </citation>
    <scope>NUCLEOTIDE SEQUENCE [LARGE SCALE GENOMIC DNA]</scope>
    <source>
        <strain evidence="2 3">CBS 707.79</strain>
    </source>
</reference>
<evidence type="ECO:0000313" key="2">
    <source>
        <dbReference type="EMBL" id="PYH99401.1"/>
    </source>
</evidence>
<proteinExistence type="predicted"/>
<protein>
    <recommendedName>
        <fullName evidence="4">C2H2-type domain-containing protein</fullName>
    </recommendedName>
</protein>
<feature type="compositionally biased region" description="Pro residues" evidence="1">
    <location>
        <begin position="568"/>
        <end position="578"/>
    </location>
</feature>
<feature type="compositionally biased region" description="Polar residues" evidence="1">
    <location>
        <begin position="30"/>
        <end position="47"/>
    </location>
</feature>
<sequence>MSSEDLQWLESYLRHGYDPEAQSLDDSGAYFQSNPYFALPPSSSYTHAHNGPPGSRYNQSYSNERNVRPPGSSSTAEHPAHPVYPRTYQGQGQPPFLPAPTMGPPPGSHAESAYRFVPPKGPKSFPSQSPKPPPAKDYNQSAPQIPKQPPAKEYNKSAPQLPKPVQAHKTGRPQLPRPVPQPSKPPPGYRPASPNVPFPAASQPAPTQGYQPISSQAPQPASSQQSHSIPAPAPAPNPLPLTVAPSQLYNTIPPPMPPMQTSSSAPPTIPPTQAQNSRPSIPQGGQEPNSRPSSVPAPQVSTSVAPHMPPPQASAPAPAHPPMSQPTATPGTDGEPGPAAKKRRIAGPDTPGRPGRPPGKSGRPSMSSQAKAPSGGLPTGGIAAYNFVPLETGAPTDKVHLKHRADIVQVLREEDAAEKMTYDPKSIARDVLIANGRHPTDEKLNHHLFRLRDIFTHVDYSSDLSTFRWDLVDPVDPRDPGPPIPRPRPIAAPAPRPAPGPPASSTPVNNTHLPPPHSYLPSPRPGPHPGVQPSACPSQLVKKPHAQVSFPPRPQPQQLPPTSQATPQPHPRPQPSTPSTPSTSKAAGQGGTMSGQRPRGRPPGSGKARQQAPVAQSPVPYQVFPCGWESCQSQMHNLEVMKKHVYKAHVSQNLICGWKGCTMKEPLPAAQLHKHVKKDHLEAVAWKLGDGPSVPGTGNEASESQSPEPLGIPDTARPGNQDSIVFPVSKSSMRAFNKAHGNVTQNDKSFEVYRAVLRLKEQIGMGMDIGGTRLSKVVRNQPVSHEEELYKHVRTGEQSIYPELYHTHNLIMGREDPALTDGDHPGIHFIASISAPDHRSGTIQSTNQSNTHASSRSPQPTKKRYRSRRPRRRCALPSSDSLLLIAALDSSNNLLLAIILRIDLQEVVQHNHHHGAAAEEDGQTVELVVGDHDVGWKDIQLLTAHPLNNLTVGFRCFSPLLRVTSAASPRPRPGVSPAPSPSASRFDSRFAIDMRGAAVGGHRPSRPIATPAPELPLLHY</sequence>
<dbReference type="OrthoDB" id="5424797at2759"/>
<dbReference type="STRING" id="1448320.A0A319DPD9"/>
<feature type="region of interest" description="Disordered" evidence="1">
    <location>
        <begin position="998"/>
        <end position="1020"/>
    </location>
</feature>
<feature type="region of interest" description="Disordered" evidence="1">
    <location>
        <begin position="966"/>
        <end position="985"/>
    </location>
</feature>
<dbReference type="VEuPathDB" id="FungiDB:BO71DRAFT_437496"/>
<evidence type="ECO:0000256" key="1">
    <source>
        <dbReference type="SAM" id="MobiDB-lite"/>
    </source>
</evidence>
<keyword evidence="3" id="KW-1185">Reference proteome</keyword>
<feature type="compositionally biased region" description="Pro residues" evidence="1">
    <location>
        <begin position="307"/>
        <end position="324"/>
    </location>
</feature>
<feature type="compositionally biased region" description="Pro residues" evidence="1">
    <location>
        <begin position="970"/>
        <end position="980"/>
    </location>
</feature>
<feature type="region of interest" description="Disordered" evidence="1">
    <location>
        <begin position="833"/>
        <end position="872"/>
    </location>
</feature>
<feature type="compositionally biased region" description="Pro residues" evidence="1">
    <location>
        <begin position="480"/>
        <end position="504"/>
    </location>
</feature>
<dbReference type="AlphaFoldDB" id="A0A319DPD9"/>
<feature type="compositionally biased region" description="Low complexity" evidence="1">
    <location>
        <begin position="358"/>
        <end position="368"/>
    </location>
</feature>
<feature type="compositionally biased region" description="Basic residues" evidence="1">
    <location>
        <begin position="861"/>
        <end position="872"/>
    </location>
</feature>
<accession>A0A319DPD9</accession>
<feature type="region of interest" description="Disordered" evidence="1">
    <location>
        <begin position="688"/>
        <end position="721"/>
    </location>
</feature>
<feature type="compositionally biased region" description="Polar residues" evidence="1">
    <location>
        <begin position="841"/>
        <end position="860"/>
    </location>
</feature>
<feature type="compositionally biased region" description="Low complexity" evidence="1">
    <location>
        <begin position="259"/>
        <end position="275"/>
    </location>
</feature>
<name>A0A319DPD9_9EURO</name>
<dbReference type="Proteomes" id="UP000247810">
    <property type="component" value="Unassembled WGS sequence"/>
</dbReference>
<feature type="compositionally biased region" description="Low complexity" evidence="1">
    <location>
        <begin position="211"/>
        <end position="230"/>
    </location>
</feature>
<feature type="compositionally biased region" description="Pro residues" evidence="1">
    <location>
        <begin position="95"/>
        <end position="107"/>
    </location>
</feature>
<feature type="region of interest" description="Disordered" evidence="1">
    <location>
        <begin position="471"/>
        <end position="616"/>
    </location>
</feature>
<feature type="region of interest" description="Disordered" evidence="1">
    <location>
        <begin position="18"/>
        <end position="377"/>
    </location>
</feature>
<feature type="compositionally biased region" description="Pro residues" evidence="1">
    <location>
        <begin position="175"/>
        <end position="197"/>
    </location>
</feature>